<proteinExistence type="predicted"/>
<feature type="compositionally biased region" description="Low complexity" evidence="2">
    <location>
        <begin position="31"/>
        <end position="42"/>
    </location>
</feature>
<evidence type="ECO:0000313" key="6">
    <source>
        <dbReference type="EMBL" id="THV26039.1"/>
    </source>
</evidence>
<feature type="transmembrane region" description="Helical" evidence="3">
    <location>
        <begin position="249"/>
        <end position="278"/>
    </location>
</feature>
<sequence>MRLFRKSIVAVSAALLLAGCSSSAGDGGGEAAPEAADEQGAVETNAPADAQVPAEERAVIYEATLGVRDEDPEKVAEDAWDLTESLGGFVTEDRRERTGDEETASSSARMVLRIPSASFAEAMDALVALADDELDRTVTTEDVTEAAVDLASHIETKRASVERVRELLAEADSVQAILDLETELANREGDLAALESQLADLQDRVAFSTIEFTVTAPPATEAEPEPAGYQGPENFWDGLVAGTGGALNVLVAVSVVLGVLLPFLPIAALVAAAIVVPIRLSRRRRERLRADPAPARFPFPAAPVLQQAGPVGPPGPAAFGGEEEPPPRG</sequence>
<dbReference type="PROSITE" id="PS51257">
    <property type="entry name" value="PROKAR_LIPOPROTEIN"/>
    <property type="match status" value="1"/>
</dbReference>
<comment type="caution">
    <text evidence="6">The sequence shown here is derived from an EMBL/GenBank/DDBJ whole genome shotgun (WGS) entry which is preliminary data.</text>
</comment>
<feature type="coiled-coil region" evidence="1">
    <location>
        <begin position="177"/>
        <end position="211"/>
    </location>
</feature>
<reference evidence="6 7" key="1">
    <citation type="journal article" date="2018" name="Int. J. Syst. Evol. Microbiol.">
        <title>Glycomyces paridis sp. nov., isolated from the medicinal plant Paris polyphylla.</title>
        <authorList>
            <person name="Fang X.M."/>
            <person name="Bai J.L."/>
            <person name="Su J."/>
            <person name="Zhao L.L."/>
            <person name="Liu H.Y."/>
            <person name="Ma B.P."/>
            <person name="Zhang Y.Q."/>
            <person name="Yu L.Y."/>
        </authorList>
    </citation>
    <scope>NUCLEOTIDE SEQUENCE [LARGE SCALE GENOMIC DNA]</scope>
    <source>
        <strain evidence="6 7">CPCC 204357</strain>
    </source>
</reference>
<feature type="region of interest" description="Disordered" evidence="2">
    <location>
        <begin position="291"/>
        <end position="329"/>
    </location>
</feature>
<feature type="region of interest" description="Disordered" evidence="2">
    <location>
        <begin position="24"/>
        <end position="50"/>
    </location>
</feature>
<dbReference type="OrthoDB" id="186919at2"/>
<dbReference type="InterPro" id="IPR025645">
    <property type="entry name" value="DUF4349"/>
</dbReference>
<dbReference type="RefSeq" id="WP_136531487.1">
    <property type="nucleotide sequence ID" value="NZ_STGX01000016.1"/>
</dbReference>
<keyword evidence="1" id="KW-0175">Coiled coil</keyword>
<evidence type="ECO:0000256" key="2">
    <source>
        <dbReference type="SAM" id="MobiDB-lite"/>
    </source>
</evidence>
<dbReference type="Pfam" id="PF14257">
    <property type="entry name" value="DUF4349"/>
    <property type="match status" value="1"/>
</dbReference>
<name>A0A4S8PCR5_9ACTN</name>
<organism evidence="6 7">
    <name type="scientific">Glycomyces paridis</name>
    <dbReference type="NCBI Taxonomy" id="2126555"/>
    <lineage>
        <taxon>Bacteria</taxon>
        <taxon>Bacillati</taxon>
        <taxon>Actinomycetota</taxon>
        <taxon>Actinomycetes</taxon>
        <taxon>Glycomycetales</taxon>
        <taxon>Glycomycetaceae</taxon>
        <taxon>Glycomyces</taxon>
    </lineage>
</organism>
<evidence type="ECO:0000256" key="1">
    <source>
        <dbReference type="SAM" id="Coils"/>
    </source>
</evidence>
<feature type="signal peptide" evidence="4">
    <location>
        <begin position="1"/>
        <end position="24"/>
    </location>
</feature>
<feature type="domain" description="DUF4349" evidence="5">
    <location>
        <begin position="57"/>
        <end position="274"/>
    </location>
</feature>
<keyword evidence="3" id="KW-0812">Transmembrane</keyword>
<dbReference type="AlphaFoldDB" id="A0A4S8PCR5"/>
<evidence type="ECO:0000259" key="5">
    <source>
        <dbReference type="Pfam" id="PF14257"/>
    </source>
</evidence>
<evidence type="ECO:0000313" key="7">
    <source>
        <dbReference type="Proteomes" id="UP000305792"/>
    </source>
</evidence>
<feature type="chain" id="PRO_5038436089" evidence="4">
    <location>
        <begin position="25"/>
        <end position="329"/>
    </location>
</feature>
<gene>
    <name evidence="6" type="ORF">E9998_20125</name>
</gene>
<evidence type="ECO:0000256" key="3">
    <source>
        <dbReference type="SAM" id="Phobius"/>
    </source>
</evidence>
<keyword evidence="7" id="KW-1185">Reference proteome</keyword>
<evidence type="ECO:0000256" key="4">
    <source>
        <dbReference type="SAM" id="SignalP"/>
    </source>
</evidence>
<protein>
    <submittedName>
        <fullName evidence="6">DUF4349 domain-containing protein</fullName>
    </submittedName>
</protein>
<keyword evidence="3" id="KW-0472">Membrane</keyword>
<dbReference type="EMBL" id="STGX01000016">
    <property type="protein sequence ID" value="THV26039.1"/>
    <property type="molecule type" value="Genomic_DNA"/>
</dbReference>
<dbReference type="Proteomes" id="UP000305792">
    <property type="component" value="Unassembled WGS sequence"/>
</dbReference>
<accession>A0A4S8PCR5</accession>
<keyword evidence="4" id="KW-0732">Signal</keyword>
<keyword evidence="3" id="KW-1133">Transmembrane helix</keyword>